<dbReference type="Pfam" id="PF11716">
    <property type="entry name" value="MDMPI_N"/>
    <property type="match status" value="1"/>
</dbReference>
<protein>
    <submittedName>
        <fullName evidence="2">TIGR03085 family protein</fullName>
    </submittedName>
</protein>
<evidence type="ECO:0000313" key="2">
    <source>
        <dbReference type="EMBL" id="QEH93371.1"/>
    </source>
</evidence>
<dbReference type="Gene3D" id="1.20.120.450">
    <property type="entry name" value="dinb family like domain"/>
    <property type="match status" value="1"/>
</dbReference>
<evidence type="ECO:0000313" key="3">
    <source>
        <dbReference type="Proteomes" id="UP000323565"/>
    </source>
</evidence>
<reference evidence="2 3" key="1">
    <citation type="submission" date="2019-08" db="EMBL/GenBank/DDBJ databases">
        <title>Dermacoccus abyssi strain HZAU 226, whole genome Nanopore sequencing project.</title>
        <authorList>
            <person name="Guo A."/>
            <person name="Zhang X."/>
            <person name="Ruan Y."/>
            <person name="Liu W."/>
            <person name="Chen Q."/>
            <person name="Gu L."/>
        </authorList>
    </citation>
    <scope>NUCLEOTIDE SEQUENCE [LARGE SCALE GENOMIC DNA]</scope>
    <source>
        <strain evidence="2 3">HZAU 226</strain>
    </source>
</reference>
<dbReference type="InterPro" id="IPR024344">
    <property type="entry name" value="MDMPI_metal-binding"/>
</dbReference>
<organism evidence="2 3">
    <name type="scientific">Dermacoccus abyssi</name>
    <dbReference type="NCBI Taxonomy" id="322596"/>
    <lineage>
        <taxon>Bacteria</taxon>
        <taxon>Bacillati</taxon>
        <taxon>Actinomycetota</taxon>
        <taxon>Actinomycetes</taxon>
        <taxon>Micrococcales</taxon>
        <taxon>Dermacoccaceae</taxon>
        <taxon>Dermacoccus</taxon>
    </lineage>
</organism>
<gene>
    <name evidence="2" type="ORF">FV141_07425</name>
</gene>
<proteinExistence type="predicted"/>
<dbReference type="NCBIfam" id="TIGR03085">
    <property type="entry name" value="TIGR03085 family metal-binding protein"/>
    <property type="match status" value="1"/>
</dbReference>
<keyword evidence="3" id="KW-1185">Reference proteome</keyword>
<sequence>MPNYAQAERLALCDTALRIGPDAPTLCDGWTVKDLLAHLAMRERRPEAVGILLPQARDLAERTRARYALRPFEDLVDMVRRGPHEFSPFRIPAVDARANLQEYFIHHEDILRAQLPYADESQVRTVGERLQNSLYAALPAAGTMMLRHSRMRVAALCPGRTPVALTSPDEPLGEVVIEGLPSEVLLHLAGRMSFVQFAGEPDDINRFASAPKGI</sequence>
<dbReference type="InterPro" id="IPR034660">
    <property type="entry name" value="DinB/YfiT-like"/>
</dbReference>
<dbReference type="NCBIfam" id="TIGR03083">
    <property type="entry name" value="maleylpyruvate isomerase family mycothiol-dependent enzyme"/>
    <property type="match status" value="1"/>
</dbReference>
<dbReference type="EMBL" id="CP043031">
    <property type="protein sequence ID" value="QEH93371.1"/>
    <property type="molecule type" value="Genomic_DNA"/>
</dbReference>
<dbReference type="Proteomes" id="UP000323565">
    <property type="component" value="Chromosome"/>
</dbReference>
<dbReference type="InterPro" id="IPR017519">
    <property type="entry name" value="CHP03085"/>
</dbReference>
<dbReference type="InterPro" id="IPR017517">
    <property type="entry name" value="Maleyloyr_isom"/>
</dbReference>
<dbReference type="SUPFAM" id="SSF109854">
    <property type="entry name" value="DinB/YfiT-like putative metalloenzymes"/>
    <property type="match status" value="1"/>
</dbReference>
<feature type="domain" description="Mycothiol-dependent maleylpyruvate isomerase metal-binding" evidence="1">
    <location>
        <begin position="20"/>
        <end position="67"/>
    </location>
</feature>
<evidence type="ECO:0000259" key="1">
    <source>
        <dbReference type="Pfam" id="PF11716"/>
    </source>
</evidence>
<accession>A0ABX5Z8R7</accession>
<name>A0ABX5Z8R7_9MICO</name>